<evidence type="ECO:0000313" key="3">
    <source>
        <dbReference type="EMBL" id="EDY60625.1"/>
    </source>
</evidence>
<feature type="domain" description="N-acetyltransferase" evidence="2">
    <location>
        <begin position="38"/>
        <end position="98"/>
    </location>
</feature>
<dbReference type="RefSeq" id="WP_007380183.1">
    <property type="nucleotide sequence ID" value="NZ_CM000951.1"/>
</dbReference>
<evidence type="ECO:0000259" key="2">
    <source>
        <dbReference type="Pfam" id="PF00583"/>
    </source>
</evidence>
<dbReference type="GO" id="GO:0016747">
    <property type="term" value="F:acyltransferase activity, transferring groups other than amino-acyl groups"/>
    <property type="evidence" value="ECO:0007669"/>
    <property type="project" value="InterPro"/>
</dbReference>
<accession>B5I6C0</accession>
<dbReference type="Proteomes" id="UP000002785">
    <property type="component" value="Chromosome"/>
</dbReference>
<evidence type="ECO:0000313" key="4">
    <source>
        <dbReference type="Proteomes" id="UP000002785"/>
    </source>
</evidence>
<dbReference type="Gene3D" id="3.40.630.30">
    <property type="match status" value="1"/>
</dbReference>
<sequence length="126" mass="12976">MRTGPGGGSPPRRLSAELARPPGALAVTGFGAGQLDRRLDGRVAGHVSLSRADEGDMAPVLWSERNGTSGEQAAVVGRLFVAPWARGHGIGALLIGRAAVERDPGGVRPLLLCINIQSHVNQLTAG</sequence>
<organism evidence="3 4">
    <name type="scientific">Streptomyces sviceus (strain ATCC 29083 / DSM 924 / JCM 4929 / NBRC 13980 / NCIMB 11184 / NRRL 5439 / UC 5370)</name>
    <dbReference type="NCBI Taxonomy" id="463191"/>
    <lineage>
        <taxon>Bacteria</taxon>
        <taxon>Bacillati</taxon>
        <taxon>Actinomycetota</taxon>
        <taxon>Actinomycetes</taxon>
        <taxon>Kitasatosporales</taxon>
        <taxon>Streptomycetaceae</taxon>
        <taxon>Streptomyces</taxon>
    </lineage>
</organism>
<proteinExistence type="predicted"/>
<gene>
    <name evidence="3" type="ORF">SSEG_10138</name>
</gene>
<evidence type="ECO:0000256" key="1">
    <source>
        <dbReference type="SAM" id="MobiDB-lite"/>
    </source>
</evidence>
<dbReference type="Pfam" id="PF00583">
    <property type="entry name" value="Acetyltransf_1"/>
    <property type="match status" value="1"/>
</dbReference>
<dbReference type="InterPro" id="IPR000182">
    <property type="entry name" value="GNAT_dom"/>
</dbReference>
<reference evidence="3" key="1">
    <citation type="submission" date="2009-10" db="EMBL/GenBank/DDBJ databases">
        <title>The genome sequence of Streptomyces sviceus strain ATCC 29083.</title>
        <authorList>
            <consortium name="The Broad Institute Genome Sequencing Platform"/>
            <consortium name="Broad Institute Microbial Sequencing Center"/>
            <person name="Fischbach M."/>
            <person name="Godfrey P."/>
            <person name="Ward D."/>
            <person name="Young S."/>
            <person name="Zeng Q."/>
            <person name="Koehrsen M."/>
            <person name="Alvarado L."/>
            <person name="Berlin A.M."/>
            <person name="Bochicchio J."/>
            <person name="Borenstein D."/>
            <person name="Chapman S.B."/>
            <person name="Chen Z."/>
            <person name="Engels R."/>
            <person name="Freedman E."/>
            <person name="Gellesch M."/>
            <person name="Goldberg J."/>
            <person name="Griggs A."/>
            <person name="Gujja S."/>
            <person name="Heilman E.R."/>
            <person name="Heiman D.I."/>
            <person name="Hepburn T.A."/>
            <person name="Howarth C."/>
            <person name="Jen D."/>
            <person name="Larson L."/>
            <person name="Lewis B."/>
            <person name="Mehta T."/>
            <person name="Park D."/>
            <person name="Pearson M."/>
            <person name="Richards J."/>
            <person name="Roberts A."/>
            <person name="Saif S."/>
            <person name="Shea T.D."/>
            <person name="Shenoy N."/>
            <person name="Sisk P."/>
            <person name="Stolte C."/>
            <person name="Sykes S.N."/>
            <person name="Thomson T."/>
            <person name="Walk T."/>
            <person name="White J."/>
            <person name="Yandava C."/>
            <person name="Straight P."/>
            <person name="Clardy J."/>
            <person name="Hung D."/>
            <person name="Kolter R."/>
            <person name="Mekalanos J."/>
            <person name="Walker S."/>
            <person name="Walsh C.T."/>
            <person name="Wieland-Brown L.C."/>
            <person name="Haas B."/>
            <person name="Nusbaum C."/>
            <person name="Birren B."/>
        </authorList>
    </citation>
    <scope>NUCLEOTIDE SEQUENCE [LARGE SCALE GENOMIC DNA]</scope>
    <source>
        <strain evidence="3">ATCC 29083</strain>
    </source>
</reference>
<feature type="region of interest" description="Disordered" evidence="1">
    <location>
        <begin position="1"/>
        <end position="20"/>
    </location>
</feature>
<name>B5I6C0_STRX2</name>
<protein>
    <recommendedName>
        <fullName evidence="2">N-acetyltransferase domain-containing protein</fullName>
    </recommendedName>
</protein>
<keyword evidence="4" id="KW-1185">Reference proteome</keyword>
<dbReference type="AlphaFoldDB" id="B5I6C0"/>
<dbReference type="HOGENOM" id="CLU_1980413_0_0_11"/>
<dbReference type="EMBL" id="CM000951">
    <property type="protein sequence ID" value="EDY60625.1"/>
    <property type="molecule type" value="Genomic_DNA"/>
</dbReference>
<dbReference type="InterPro" id="IPR016181">
    <property type="entry name" value="Acyl_CoA_acyltransferase"/>
</dbReference>
<dbReference type="SUPFAM" id="SSF55729">
    <property type="entry name" value="Acyl-CoA N-acyltransferases (Nat)"/>
    <property type="match status" value="1"/>
</dbReference>
<dbReference type="CDD" id="cd04301">
    <property type="entry name" value="NAT_SF"/>
    <property type="match status" value="1"/>
</dbReference>